<keyword evidence="2" id="KW-1185">Reference proteome</keyword>
<dbReference type="Proteomes" id="UP000664109">
    <property type="component" value="Unassembled WGS sequence"/>
</dbReference>
<evidence type="ECO:0000313" key="1">
    <source>
        <dbReference type="EMBL" id="MBM9624405.1"/>
    </source>
</evidence>
<evidence type="ECO:0000313" key="2">
    <source>
        <dbReference type="Proteomes" id="UP000664109"/>
    </source>
</evidence>
<keyword evidence="1" id="KW-0614">Plasmid</keyword>
<proteinExistence type="predicted"/>
<name>A0ABS2V649_9ACTN</name>
<dbReference type="RefSeq" id="WP_205378606.1">
    <property type="nucleotide sequence ID" value="NZ_JAFEJA010000003.1"/>
</dbReference>
<geneLocation type="plasmid" evidence="1">
    <name>unnamed1</name>
</geneLocation>
<accession>A0ABS2V649</accession>
<comment type="caution">
    <text evidence="1">The sequence shown here is derived from an EMBL/GenBank/DDBJ whole genome shotgun (WGS) entry which is preliminary data.</text>
</comment>
<organism evidence="1 2">
    <name type="scientific">Streptomyces zhihengii</name>
    <dbReference type="NCBI Taxonomy" id="1818004"/>
    <lineage>
        <taxon>Bacteria</taxon>
        <taxon>Bacillati</taxon>
        <taxon>Actinomycetota</taxon>
        <taxon>Actinomycetes</taxon>
        <taxon>Kitasatosporales</taxon>
        <taxon>Streptomycetaceae</taxon>
        <taxon>Streptomyces</taxon>
    </lineage>
</organism>
<dbReference type="EMBL" id="JAFEJA010000003">
    <property type="protein sequence ID" value="MBM9624405.1"/>
    <property type="molecule type" value="Genomic_DNA"/>
</dbReference>
<reference evidence="1 2" key="1">
    <citation type="journal article" date="2016" name="Arch. Microbiol.">
        <title>Streptomyces zhihengii sp. nov., isolated from rhizospheric soil of Psammosilene tunicoides.</title>
        <authorList>
            <person name="Huang M.J."/>
            <person name="Fei J.J."/>
            <person name="Salam N."/>
            <person name="Kim C.J."/>
            <person name="Hozzein W.N."/>
            <person name="Xiao M."/>
            <person name="Huang H.Q."/>
            <person name="Li W.J."/>
        </authorList>
    </citation>
    <scope>NUCLEOTIDE SEQUENCE [LARGE SCALE GENOMIC DNA]</scope>
    <source>
        <strain evidence="1 2">YIM T102</strain>
    </source>
</reference>
<gene>
    <name evidence="1" type="ORF">JE024_38255</name>
</gene>
<sequence>MVVGEDAQMKGFSGARRAKQWLEGTMRIFGAYANTDSESCGRRLTLPWPYGGRTFSFDLGGAMRGDPYQNDMFCAEVKNYAQPSDQGTQFDEFLAKCYVAAQREHHLSDHFMWITWAPFRANSWSTLNSPDQVESAVLQHSNRVFGTSDTEEARKLLDSELTRSVAARLWLIVLSDKQETLLPLKDWAAIVAAELTRREGSW</sequence>
<protein>
    <submittedName>
        <fullName evidence="1">Uncharacterized protein</fullName>
    </submittedName>
</protein>